<dbReference type="PANTHER" id="PTHR23521">
    <property type="entry name" value="TRANSPORTER MFS SUPERFAMILY"/>
    <property type="match status" value="1"/>
</dbReference>
<feature type="transmembrane region" description="Helical" evidence="5">
    <location>
        <begin position="101"/>
        <end position="123"/>
    </location>
</feature>
<dbReference type="PROSITE" id="PS00217">
    <property type="entry name" value="SUGAR_TRANSPORT_2"/>
    <property type="match status" value="1"/>
</dbReference>
<feature type="transmembrane region" description="Helical" evidence="5">
    <location>
        <begin position="47"/>
        <end position="66"/>
    </location>
</feature>
<feature type="transmembrane region" description="Helical" evidence="5">
    <location>
        <begin position="351"/>
        <end position="372"/>
    </location>
</feature>
<keyword evidence="4 5" id="KW-0472">Membrane</keyword>
<gene>
    <name evidence="7" type="primary">ycaD</name>
    <name evidence="7" type="ORF">Tfont_01300</name>
</gene>
<keyword evidence="3 5" id="KW-1133">Transmembrane helix</keyword>
<dbReference type="InterPro" id="IPR020846">
    <property type="entry name" value="MFS_dom"/>
</dbReference>
<evidence type="ECO:0000256" key="4">
    <source>
        <dbReference type="ARBA" id="ARBA00023136"/>
    </source>
</evidence>
<dbReference type="PANTHER" id="PTHR23521:SF3">
    <property type="entry name" value="MFS TRANSPORTER"/>
    <property type="match status" value="1"/>
</dbReference>
<feature type="transmembrane region" description="Helical" evidence="5">
    <location>
        <begin position="143"/>
        <end position="162"/>
    </location>
</feature>
<evidence type="ECO:0000256" key="5">
    <source>
        <dbReference type="SAM" id="Phobius"/>
    </source>
</evidence>
<feature type="transmembrane region" description="Helical" evidence="5">
    <location>
        <begin position="78"/>
        <end position="95"/>
    </location>
</feature>
<dbReference type="GO" id="GO:0022857">
    <property type="term" value="F:transmembrane transporter activity"/>
    <property type="evidence" value="ECO:0007669"/>
    <property type="project" value="InterPro"/>
</dbReference>
<feature type="transmembrane region" description="Helical" evidence="5">
    <location>
        <begin position="290"/>
        <end position="309"/>
    </location>
</feature>
<feature type="transmembrane region" description="Helical" evidence="5">
    <location>
        <begin position="315"/>
        <end position="339"/>
    </location>
</feature>
<dbReference type="PROSITE" id="PS50850">
    <property type="entry name" value="MFS"/>
    <property type="match status" value="1"/>
</dbReference>
<feature type="transmembrane region" description="Helical" evidence="5">
    <location>
        <begin position="168"/>
        <end position="187"/>
    </location>
</feature>
<evidence type="ECO:0000256" key="1">
    <source>
        <dbReference type="ARBA" id="ARBA00004141"/>
    </source>
</evidence>
<dbReference type="EMBL" id="VJOO01000009">
    <property type="protein sequence ID" value="TSE37204.1"/>
    <property type="molecule type" value="Genomic_DNA"/>
</dbReference>
<dbReference type="RefSeq" id="WP_185974485.1">
    <property type="nucleotide sequence ID" value="NZ_VJOO01000009.1"/>
</dbReference>
<dbReference type="InterPro" id="IPR005829">
    <property type="entry name" value="Sugar_transporter_CS"/>
</dbReference>
<name>A0A554XN03_9BURK</name>
<comment type="caution">
    <text evidence="7">The sequence shown here is derived from an EMBL/GenBank/DDBJ whole genome shotgun (WGS) entry which is preliminary data.</text>
</comment>
<dbReference type="SUPFAM" id="SSF103473">
    <property type="entry name" value="MFS general substrate transporter"/>
    <property type="match status" value="1"/>
</dbReference>
<evidence type="ECO:0000313" key="8">
    <source>
        <dbReference type="Proteomes" id="UP000316388"/>
    </source>
</evidence>
<feature type="transmembrane region" description="Helical" evidence="5">
    <location>
        <begin position="208"/>
        <end position="226"/>
    </location>
</feature>
<dbReference type="Pfam" id="PF07690">
    <property type="entry name" value="MFS_1"/>
    <property type="match status" value="1"/>
</dbReference>
<evidence type="ECO:0000256" key="2">
    <source>
        <dbReference type="ARBA" id="ARBA00022692"/>
    </source>
</evidence>
<dbReference type="InterPro" id="IPR011701">
    <property type="entry name" value="MFS"/>
</dbReference>
<feature type="transmembrane region" description="Helical" evidence="5">
    <location>
        <begin position="12"/>
        <end position="35"/>
    </location>
</feature>
<keyword evidence="2 5" id="KW-0812">Transmembrane</keyword>
<dbReference type="Proteomes" id="UP000316388">
    <property type="component" value="Unassembled WGS sequence"/>
</dbReference>
<proteinExistence type="predicted"/>
<dbReference type="GO" id="GO:0005886">
    <property type="term" value="C:plasma membrane"/>
    <property type="evidence" value="ECO:0007669"/>
    <property type="project" value="TreeGrafter"/>
</dbReference>
<evidence type="ECO:0000259" key="6">
    <source>
        <dbReference type="PROSITE" id="PS50850"/>
    </source>
</evidence>
<organism evidence="7 8">
    <name type="scientific">Tepidimonas fonticaldi</name>
    <dbReference type="NCBI Taxonomy" id="1101373"/>
    <lineage>
        <taxon>Bacteria</taxon>
        <taxon>Pseudomonadati</taxon>
        <taxon>Pseudomonadota</taxon>
        <taxon>Betaproteobacteria</taxon>
        <taxon>Burkholderiales</taxon>
        <taxon>Tepidimonas</taxon>
    </lineage>
</organism>
<feature type="transmembrane region" description="Helical" evidence="5">
    <location>
        <begin position="378"/>
        <end position="396"/>
    </location>
</feature>
<feature type="domain" description="Major facilitator superfamily (MFS) profile" evidence="6">
    <location>
        <begin position="12"/>
        <end position="399"/>
    </location>
</feature>
<evidence type="ECO:0000256" key="3">
    <source>
        <dbReference type="ARBA" id="ARBA00022989"/>
    </source>
</evidence>
<feature type="transmembrane region" description="Helical" evidence="5">
    <location>
        <begin position="246"/>
        <end position="269"/>
    </location>
</feature>
<dbReference type="AlphaFoldDB" id="A0A554XN03"/>
<reference evidence="7 8" key="1">
    <citation type="submission" date="2019-07" db="EMBL/GenBank/DDBJ databases">
        <title>Tepidimonas fonticaldi AT-A2 draft genome.</title>
        <authorList>
            <person name="Da Costa M.S."/>
            <person name="Froufe H.J.C."/>
            <person name="Egas C."/>
            <person name="Albuquerque L."/>
        </authorList>
    </citation>
    <scope>NUCLEOTIDE SEQUENCE [LARGE SCALE GENOMIC DNA]</scope>
    <source>
        <strain evidence="7 8">AT-A2</strain>
    </source>
</reference>
<accession>A0A554XN03</accession>
<dbReference type="Gene3D" id="1.20.1250.20">
    <property type="entry name" value="MFS general substrate transporter like domains"/>
    <property type="match status" value="2"/>
</dbReference>
<dbReference type="InterPro" id="IPR036259">
    <property type="entry name" value="MFS_trans_sf"/>
</dbReference>
<sequence>MTLAAAAPSRRGLFVIFGSTFFELAGYFMLTPWLILRLTEQGAPTALIGVFAASAWVGILLVTPFASALTRALGRRPALWLSGAVPVLAGIGYGLPLEGSAALALWFGLKVLAGMASGLRWVLAEALVAEFAPAHLRGRAVGLFETMVGATFVIGPMLLAAVGPSSAAALWLSVALLAAGLVWAFFVPPLPPEADAHEARVGWRGVWTALRAHPVIMAAGFCGGFFESGLTAILPLYGLALGLGAAAAALLVSASGLGSSVLMLPAGALADRLGRQGGRRGGAGGARLQLMRGCAAITLLATLVIPWVAGTPWLAWPVAFLWGGAGGCLYTLAMIDIGARERGVTLVNSTAVLVMAYTLGGVLAPSLAGAALQWAPRMGFPALLLAVAVACLVLLARARAGHRL</sequence>
<protein>
    <submittedName>
        <fullName evidence="7">Putative MFS-type transporter YcaD</fullName>
    </submittedName>
</protein>
<comment type="subcellular location">
    <subcellularLocation>
        <location evidence="1">Membrane</location>
        <topology evidence="1">Multi-pass membrane protein</topology>
    </subcellularLocation>
</comment>
<evidence type="ECO:0000313" key="7">
    <source>
        <dbReference type="EMBL" id="TSE37204.1"/>
    </source>
</evidence>